<dbReference type="PROSITE" id="PS50893">
    <property type="entry name" value="ABC_TRANSPORTER_2"/>
    <property type="match status" value="2"/>
</dbReference>
<dbReference type="PANTHER" id="PTHR43790">
    <property type="entry name" value="CARBOHYDRATE TRANSPORT ATP-BINDING PROTEIN MG119-RELATED"/>
    <property type="match status" value="1"/>
</dbReference>
<proteinExistence type="predicted"/>
<gene>
    <name evidence="11" type="ORF">B9O19_02228</name>
</gene>
<dbReference type="Proteomes" id="UP000235589">
    <property type="component" value="Chromosome"/>
</dbReference>
<dbReference type="KEGG" id="mpec:B9O19_02228"/>
<dbReference type="InterPro" id="IPR003593">
    <property type="entry name" value="AAA+_ATPase"/>
</dbReference>
<dbReference type="CDD" id="cd03216">
    <property type="entry name" value="ABC_Carb_Monos_I"/>
    <property type="match status" value="1"/>
</dbReference>
<evidence type="ECO:0000256" key="8">
    <source>
        <dbReference type="ARBA" id="ARBA00022967"/>
    </source>
</evidence>
<evidence type="ECO:0000256" key="2">
    <source>
        <dbReference type="ARBA" id="ARBA00022448"/>
    </source>
</evidence>
<dbReference type="Pfam" id="PF00005">
    <property type="entry name" value="ABC_tran"/>
    <property type="match status" value="2"/>
</dbReference>
<dbReference type="InterPro" id="IPR050107">
    <property type="entry name" value="ABC_carbohydrate_import_ATPase"/>
</dbReference>
<keyword evidence="7 11" id="KW-0067">ATP-binding</keyword>
<evidence type="ECO:0000256" key="9">
    <source>
        <dbReference type="ARBA" id="ARBA00023136"/>
    </source>
</evidence>
<dbReference type="PANTHER" id="PTHR43790:SF3">
    <property type="entry name" value="D-ALLOSE IMPORT ATP-BINDING PROTEIN ALSA-RELATED"/>
    <property type="match status" value="1"/>
</dbReference>
<dbReference type="GeneID" id="98063599"/>
<keyword evidence="12" id="KW-1185">Reference proteome</keyword>
<evidence type="ECO:0000256" key="1">
    <source>
        <dbReference type="ARBA" id="ARBA00004202"/>
    </source>
</evidence>
<evidence type="ECO:0000256" key="3">
    <source>
        <dbReference type="ARBA" id="ARBA00022475"/>
    </source>
</evidence>
<dbReference type="AlphaFoldDB" id="A0A2K9P5W6"/>
<evidence type="ECO:0000256" key="7">
    <source>
        <dbReference type="ARBA" id="ARBA00022840"/>
    </source>
</evidence>
<evidence type="ECO:0000259" key="10">
    <source>
        <dbReference type="PROSITE" id="PS50893"/>
    </source>
</evidence>
<dbReference type="RefSeq" id="WP_102366494.1">
    <property type="nucleotide sequence ID" value="NZ_CP020991.1"/>
</dbReference>
<evidence type="ECO:0000256" key="4">
    <source>
        <dbReference type="ARBA" id="ARBA00022597"/>
    </source>
</evidence>
<keyword evidence="2" id="KW-0813">Transport</keyword>
<reference evidence="11 12" key="1">
    <citation type="submission" date="2017-04" db="EMBL/GenBank/DDBJ databases">
        <title>Monoglobus pectinilyticus 14 draft genome.</title>
        <authorList>
            <person name="Kim C."/>
            <person name="Rosendale D.I."/>
            <person name="Kelly W.J."/>
            <person name="Tannock G.W."/>
            <person name="Patchett M.L."/>
            <person name="Jordens J.Z."/>
        </authorList>
    </citation>
    <scope>NUCLEOTIDE SEQUENCE [LARGE SCALE GENOMIC DNA]</scope>
    <source>
        <strain evidence="11 12">14</strain>
    </source>
</reference>
<feature type="domain" description="ABC transporter" evidence="10">
    <location>
        <begin position="8"/>
        <end position="246"/>
    </location>
</feature>
<dbReference type="InterPro" id="IPR017871">
    <property type="entry name" value="ABC_transporter-like_CS"/>
</dbReference>
<evidence type="ECO:0000313" key="12">
    <source>
        <dbReference type="Proteomes" id="UP000235589"/>
    </source>
</evidence>
<dbReference type="SMART" id="SM00382">
    <property type="entry name" value="AAA"/>
    <property type="match status" value="2"/>
</dbReference>
<evidence type="ECO:0000256" key="5">
    <source>
        <dbReference type="ARBA" id="ARBA00022737"/>
    </source>
</evidence>
<organism evidence="11 12">
    <name type="scientific">Monoglobus pectinilyticus</name>
    <dbReference type="NCBI Taxonomy" id="1981510"/>
    <lineage>
        <taxon>Bacteria</taxon>
        <taxon>Bacillati</taxon>
        <taxon>Bacillota</taxon>
        <taxon>Clostridia</taxon>
        <taxon>Monoglobales</taxon>
        <taxon>Monoglobaceae</taxon>
        <taxon>Monoglobus</taxon>
    </lineage>
</organism>
<evidence type="ECO:0000313" key="11">
    <source>
        <dbReference type="EMBL" id="AUO20369.1"/>
    </source>
</evidence>
<dbReference type="GO" id="GO:0016887">
    <property type="term" value="F:ATP hydrolysis activity"/>
    <property type="evidence" value="ECO:0007669"/>
    <property type="project" value="InterPro"/>
</dbReference>
<evidence type="ECO:0000256" key="6">
    <source>
        <dbReference type="ARBA" id="ARBA00022741"/>
    </source>
</evidence>
<keyword evidence="8" id="KW-1278">Translocase</keyword>
<feature type="domain" description="ABC transporter" evidence="10">
    <location>
        <begin position="258"/>
        <end position="501"/>
    </location>
</feature>
<dbReference type="GO" id="GO:0005886">
    <property type="term" value="C:plasma membrane"/>
    <property type="evidence" value="ECO:0007669"/>
    <property type="project" value="UniProtKB-SubCell"/>
</dbReference>
<comment type="subcellular location">
    <subcellularLocation>
        <location evidence="1">Cell membrane</location>
        <topology evidence="1">Peripheral membrane protein</topology>
    </subcellularLocation>
</comment>
<keyword evidence="3" id="KW-1003">Cell membrane</keyword>
<dbReference type="OrthoDB" id="9771863at2"/>
<keyword evidence="6" id="KW-0547">Nucleotide-binding</keyword>
<dbReference type="Gene3D" id="3.40.50.300">
    <property type="entry name" value="P-loop containing nucleotide triphosphate hydrolases"/>
    <property type="match status" value="2"/>
</dbReference>
<dbReference type="GO" id="GO:0005524">
    <property type="term" value="F:ATP binding"/>
    <property type="evidence" value="ECO:0007669"/>
    <property type="project" value="UniProtKB-KW"/>
</dbReference>
<dbReference type="PROSITE" id="PS00211">
    <property type="entry name" value="ABC_TRANSPORTER_1"/>
    <property type="match status" value="1"/>
</dbReference>
<dbReference type="CDD" id="cd03215">
    <property type="entry name" value="ABC_Carb_Monos_II"/>
    <property type="match status" value="1"/>
</dbReference>
<keyword evidence="4" id="KW-0762">Sugar transport</keyword>
<name>A0A2K9P5W6_9FIRM</name>
<dbReference type="FunFam" id="3.40.50.300:FF:000127">
    <property type="entry name" value="Ribose import ATP-binding protein RbsA"/>
    <property type="match status" value="1"/>
</dbReference>
<protein>
    <submittedName>
        <fullName evidence="11">D-ribose transporter ATP-binding protein</fullName>
    </submittedName>
</protein>
<keyword evidence="5" id="KW-0677">Repeat</keyword>
<sequence length="503" mass="56435">MRLKKTVLEAEGVNLSFSGVKILHDIHFDLAEGEVHCLLGENGAGKSSFIKILGGIYHADSGKITIDNKEVMIRDVTDSKKLGISIIHQELCLADNLSVAQNVYLGREPVYSGIHIMNDEKMNRDTAELFKRLKIEHIKPQTLISELKTSSRQMVEIAKALSMEARIIIMDEPTSSLTDNEVENLFEFISELKGKGISIIYISHRLEEIFEIGDRVTVFRDGGYITTKDVKSTERDELITLMAGRPVSEFYKADKHNISKEVVLEVKGFSRKNAFQDISFQLHKGEILGLSGLVGAGRTELVRAIFGIDRISCGELFLYGKKTEIKNPSQAIAEGIALVPEDRKEQGLILINTVRFNMTLTILKQYIKRFKINKKVERQIINRLINDLAIKYSGEDTICVNMSGGNQQKVVLGKWLATNPRILILDEPTRGIDVATKAELYRMIQSLADEGIAILMISSELPEIVNLCTRVLVMYEGRITADIKEKEQINQINIMHYAVGGVK</sequence>
<keyword evidence="9" id="KW-0472">Membrane</keyword>
<dbReference type="InterPro" id="IPR003439">
    <property type="entry name" value="ABC_transporter-like_ATP-bd"/>
</dbReference>
<dbReference type="EMBL" id="CP020991">
    <property type="protein sequence ID" value="AUO20369.1"/>
    <property type="molecule type" value="Genomic_DNA"/>
</dbReference>
<dbReference type="SUPFAM" id="SSF52540">
    <property type="entry name" value="P-loop containing nucleoside triphosphate hydrolases"/>
    <property type="match status" value="2"/>
</dbReference>
<accession>A0A2K9P5W6</accession>
<dbReference type="InterPro" id="IPR027417">
    <property type="entry name" value="P-loop_NTPase"/>
</dbReference>